<feature type="coiled-coil region" evidence="1">
    <location>
        <begin position="716"/>
        <end position="764"/>
    </location>
</feature>
<feature type="region of interest" description="Disordered" evidence="2">
    <location>
        <begin position="1255"/>
        <end position="1282"/>
    </location>
</feature>
<dbReference type="InterPro" id="IPR056024">
    <property type="entry name" value="DUF7605"/>
</dbReference>
<feature type="compositionally biased region" description="Polar residues" evidence="2">
    <location>
        <begin position="232"/>
        <end position="242"/>
    </location>
</feature>
<accession>A0A2J6RMW6</accession>
<evidence type="ECO:0000256" key="1">
    <source>
        <dbReference type="SAM" id="Coils"/>
    </source>
</evidence>
<dbReference type="Pfam" id="PF24564">
    <property type="entry name" value="DUF7605"/>
    <property type="match status" value="1"/>
</dbReference>
<evidence type="ECO:0008006" key="7">
    <source>
        <dbReference type="Google" id="ProtNLM"/>
    </source>
</evidence>
<dbReference type="EMBL" id="KZ613946">
    <property type="protein sequence ID" value="PMD39854.1"/>
    <property type="molecule type" value="Genomic_DNA"/>
</dbReference>
<name>A0A2J6RMW6_HYAVF</name>
<feature type="compositionally biased region" description="Basic residues" evidence="2">
    <location>
        <begin position="657"/>
        <end position="675"/>
    </location>
</feature>
<evidence type="ECO:0000313" key="5">
    <source>
        <dbReference type="EMBL" id="PMD39854.1"/>
    </source>
</evidence>
<dbReference type="InterPro" id="IPR027417">
    <property type="entry name" value="P-loop_NTPase"/>
</dbReference>
<reference evidence="5 6" key="1">
    <citation type="submission" date="2016-04" db="EMBL/GenBank/DDBJ databases">
        <title>A degradative enzymes factory behind the ericoid mycorrhizal symbiosis.</title>
        <authorList>
            <consortium name="DOE Joint Genome Institute"/>
            <person name="Martino E."/>
            <person name="Morin E."/>
            <person name="Grelet G."/>
            <person name="Kuo A."/>
            <person name="Kohler A."/>
            <person name="Daghino S."/>
            <person name="Barry K."/>
            <person name="Choi C."/>
            <person name="Cichocki N."/>
            <person name="Clum A."/>
            <person name="Copeland A."/>
            <person name="Hainaut M."/>
            <person name="Haridas S."/>
            <person name="Labutti K."/>
            <person name="Lindquist E."/>
            <person name="Lipzen A."/>
            <person name="Khouja H.-R."/>
            <person name="Murat C."/>
            <person name="Ohm R."/>
            <person name="Olson A."/>
            <person name="Spatafora J."/>
            <person name="Veneault-Fourrey C."/>
            <person name="Henrissat B."/>
            <person name="Grigoriev I."/>
            <person name="Martin F."/>
            <person name="Perotto S."/>
        </authorList>
    </citation>
    <scope>NUCLEOTIDE SEQUENCE [LARGE SCALE GENOMIC DNA]</scope>
    <source>
        <strain evidence="5 6">F</strain>
    </source>
</reference>
<feature type="compositionally biased region" description="Polar residues" evidence="2">
    <location>
        <begin position="185"/>
        <end position="215"/>
    </location>
</feature>
<dbReference type="Proteomes" id="UP000235786">
    <property type="component" value="Unassembled WGS sequence"/>
</dbReference>
<evidence type="ECO:0000256" key="2">
    <source>
        <dbReference type="SAM" id="MobiDB-lite"/>
    </source>
</evidence>
<dbReference type="PANTHER" id="PTHR36681:SF3">
    <property type="entry name" value="NUCLEAR GTPASE, GERMINAL CENTER-ASSOCIATED, TANDEM DUPLICATE 3"/>
    <property type="match status" value="1"/>
</dbReference>
<dbReference type="STRING" id="1149755.A0A2J6RMW6"/>
<feature type="compositionally biased region" description="Acidic residues" evidence="2">
    <location>
        <begin position="681"/>
        <end position="706"/>
    </location>
</feature>
<dbReference type="OrthoDB" id="3598281at2759"/>
<dbReference type="PANTHER" id="PTHR36681">
    <property type="entry name" value="NUCLEAR GTPASE, GERMINAL CENTER-ASSOCIATED, TANDEM DUPLICATE 3"/>
    <property type="match status" value="1"/>
</dbReference>
<feature type="compositionally biased region" description="Basic and acidic residues" evidence="2">
    <location>
        <begin position="1255"/>
        <end position="1266"/>
    </location>
</feature>
<feature type="region of interest" description="Disordered" evidence="2">
    <location>
        <begin position="647"/>
        <end position="715"/>
    </location>
</feature>
<dbReference type="SUPFAM" id="SSF52540">
    <property type="entry name" value="P-loop containing nucleoside triphosphate hydrolases"/>
    <property type="match status" value="1"/>
</dbReference>
<keyword evidence="1" id="KW-0175">Coiled coil</keyword>
<gene>
    <name evidence="5" type="ORF">L207DRAFT_566735</name>
</gene>
<dbReference type="InterPro" id="IPR045063">
    <property type="entry name" value="Dynamin_N"/>
</dbReference>
<protein>
    <recommendedName>
        <fullName evidence="7">P-loop containing nucleoside triphosphate hydrolase protein</fullName>
    </recommendedName>
</protein>
<sequence>MEGSVSPSSSLFEAGTEYRRLHAIALQNRPEVDLQNEEFAIAVLQHDKSSDAAVSSDYLWFKVKAKHSVSKIKGAYQKRTGVKVDFKFAHKPTGDGVQMRDLNHLKDNIVVFTAVEEAMESTPTSSGARRTPLQSLNTQLSASPNVSITSKDSAPVKVEVSYASPYSVSPAVQVKDENGDLLPRSQISVPTRNTPTSSASTTRNLSSNPPASTAKNEAHNVEDTSMAEVSDVSATVSSTKQPSQHERMQKIIEKGSPEELEAEMRRSQRFLEKLKTPLVDMASVNRDARHWIQQIDGLLSHKLDTPTIIGVVGNTGAGKSSVINAMLEEERLVPTNCMRACTAVVTEMSWNSSEDESEKYRGAIEFINHSDWEKDLRISLTELIDGSGQVSRDCTNPESEAGIAYAKIKAVYPQKTKEDLASSTVEQLMNEPNVKAVLGTTKKIAKSNPEAFYRALQHYVDSKEKVTDDSKKKKEKRETEWWPLIRVVRIYTKADALSTGAVIVDLPGVHDSNAARAAVAAGYMKQCTGLFIVAPINRAVDDKAAKSLLGESFKRQLKFDGTYSRITFICSKTDDISIVEASDTLGLEEATAADWQRIDELEKEQKALKQSVKDLRESRGVYTELINDADDAMEVWDTLRNEVEDGKTVFAPTDASKKRKRSTERSSKSRKKAKTSRASSDDEDDFIDDSDDEDGNDLDPESNSDNESEKGDPLTIDAIEVELAQLKEDKKRARHEKSEIDAKIKKLNQELKTSEKAQAEIETAMSALCIEGRNNYSRAAIQRDFADGIRELDMESAQEEDPDQFNPDDQLRDYDEVARSLPVFCVSSRAYQKLSGRLQRDNKVPGFRSAEETEIPQLQAHCKKLTEAGRASNCRAFLTNLSQTLNSLRLWASNDGTGLNLSDAQLAAESRFLKSRLKTLEKSLDSAVKDCLKEMNEALAEHIFENYDQLIETAISEANTTVSKWHRPVNRDNRALGGFYWATYKAIMRREGVFSNAQGPHDLNLQLTEPIIKHLASHWERVFAQRMPRVLQSFTRSSKNLLTSFHRDIEARSMKAGAGSAGIALLGQQLRNYENIFTQLTNQMIEAINNLQREANREFTPVIARNLSTAYDWCAKESGSGCFARMKSHMASHVDSSRSEMFRESCDEVRNRLLNMCKQVEQSMGLQTDEIFMKMQRDYTEVVSGTQLPQGQMMPKQERKMRSDVAEIIEDFERESAEAQAAAGAAIAAVNEEQNNWADSTIEKSLDTTSVVKEVKAEPSPEDGREAPSLNVAANNADVSMD</sequence>
<evidence type="ECO:0000259" key="4">
    <source>
        <dbReference type="Pfam" id="PF24564"/>
    </source>
</evidence>
<dbReference type="Pfam" id="PF00350">
    <property type="entry name" value="Dynamin_N"/>
    <property type="match status" value="1"/>
</dbReference>
<feature type="region of interest" description="Disordered" evidence="2">
    <location>
        <begin position="174"/>
        <end position="258"/>
    </location>
</feature>
<feature type="compositionally biased region" description="Polar residues" evidence="2">
    <location>
        <begin position="121"/>
        <end position="150"/>
    </location>
</feature>
<feature type="compositionally biased region" description="Polar residues" evidence="2">
    <location>
        <begin position="1272"/>
        <end position="1282"/>
    </location>
</feature>
<organism evidence="5 6">
    <name type="scientific">Hyaloscypha variabilis (strain UAMH 11265 / GT02V1 / F)</name>
    <name type="common">Meliniomyces variabilis</name>
    <dbReference type="NCBI Taxonomy" id="1149755"/>
    <lineage>
        <taxon>Eukaryota</taxon>
        <taxon>Fungi</taxon>
        <taxon>Dikarya</taxon>
        <taxon>Ascomycota</taxon>
        <taxon>Pezizomycotina</taxon>
        <taxon>Leotiomycetes</taxon>
        <taxon>Helotiales</taxon>
        <taxon>Hyaloscyphaceae</taxon>
        <taxon>Hyaloscypha</taxon>
        <taxon>Hyaloscypha variabilis</taxon>
    </lineage>
</organism>
<feature type="domain" description="DUF7605" evidence="4">
    <location>
        <begin position="962"/>
        <end position="1138"/>
    </location>
</feature>
<dbReference type="Gene3D" id="3.40.50.300">
    <property type="entry name" value="P-loop containing nucleotide triphosphate hydrolases"/>
    <property type="match status" value="1"/>
</dbReference>
<evidence type="ECO:0000259" key="3">
    <source>
        <dbReference type="Pfam" id="PF00350"/>
    </source>
</evidence>
<evidence type="ECO:0000313" key="6">
    <source>
        <dbReference type="Proteomes" id="UP000235786"/>
    </source>
</evidence>
<keyword evidence="6" id="KW-1185">Reference proteome</keyword>
<feature type="compositionally biased region" description="Basic and acidic residues" evidence="2">
    <location>
        <begin position="243"/>
        <end position="258"/>
    </location>
</feature>
<feature type="domain" description="Dynamin N-terminal" evidence="3">
    <location>
        <begin position="309"/>
        <end position="549"/>
    </location>
</feature>
<feature type="region of interest" description="Disordered" evidence="2">
    <location>
        <begin position="120"/>
        <end position="150"/>
    </location>
</feature>
<proteinExistence type="predicted"/>